<comment type="similarity">
    <text evidence="2 5">Belongs to the sulfotransferase 1 family.</text>
</comment>
<accession>A0A8C5MNA0</accession>
<evidence type="ECO:0000259" key="6">
    <source>
        <dbReference type="Pfam" id="PF00685"/>
    </source>
</evidence>
<reference evidence="7" key="2">
    <citation type="submission" date="2025-09" db="UniProtKB">
        <authorList>
            <consortium name="Ensembl"/>
        </authorList>
    </citation>
    <scope>IDENTIFICATION</scope>
</reference>
<keyword evidence="8" id="KW-1185">Reference proteome</keyword>
<dbReference type="Gene3D" id="3.40.50.300">
    <property type="entry name" value="P-loop containing nucleotide triphosphate hydrolases"/>
    <property type="match status" value="1"/>
</dbReference>
<evidence type="ECO:0000256" key="5">
    <source>
        <dbReference type="RuleBase" id="RU361155"/>
    </source>
</evidence>
<evidence type="ECO:0000256" key="2">
    <source>
        <dbReference type="ARBA" id="ARBA00005771"/>
    </source>
</evidence>
<sequence>MCPWMIWGSKIEALQFRNQFRMLPESLARSSLDFQGMKLPGTVHTAESINYAWKELKVFDDDVFNVTYPKSGTTWIQEILSLIYSNGDPTPVKTEFSWDRVPWIEQHAHKAKIESLTSPRLLTTHLPLKFFPQNFHKSKAKVIYTIRNPKDVCVSLYYFCKIAQFMEFREDFQEFVARFLSKDEVYSGWFEHVKGWLTLKGQPNILFLSYEAMLKNPRENIVNICKFLGKDLDDAAIDSVVTNSSFKAMKENGKSNYSAVPKFIFNQDEVSFYRKGIAGDHKNHFTPALDEEFDKTYHELMKDVDLTFT</sequence>
<dbReference type="EC" id="2.8.2.-" evidence="5"/>
<evidence type="ECO:0000313" key="7">
    <source>
        <dbReference type="Ensembl" id="ENSLLEP00000016745.1"/>
    </source>
</evidence>
<dbReference type="GO" id="GO:0008146">
    <property type="term" value="F:sulfotransferase activity"/>
    <property type="evidence" value="ECO:0007669"/>
    <property type="project" value="InterPro"/>
</dbReference>
<dbReference type="AlphaFoldDB" id="A0A8C5MNA0"/>
<dbReference type="Ensembl" id="ENSLLET00000017380.1">
    <property type="protein sequence ID" value="ENSLLEP00000016745.1"/>
    <property type="gene ID" value="ENSLLEG00000010655.1"/>
</dbReference>
<protein>
    <recommendedName>
        <fullName evidence="5">Sulfotransferase</fullName>
        <ecNumber evidence="5">2.8.2.-</ecNumber>
    </recommendedName>
</protein>
<evidence type="ECO:0000313" key="8">
    <source>
        <dbReference type="Proteomes" id="UP000694569"/>
    </source>
</evidence>
<dbReference type="OrthoDB" id="205623at2759"/>
<feature type="domain" description="Sulfotransferase" evidence="6">
    <location>
        <begin position="60"/>
        <end position="304"/>
    </location>
</feature>
<dbReference type="GeneTree" id="ENSGT00940000164900"/>
<name>A0A8C5MNA0_9ANUR</name>
<organism evidence="7 8">
    <name type="scientific">Leptobrachium leishanense</name>
    <name type="common">Leishan spiny toad</name>
    <dbReference type="NCBI Taxonomy" id="445787"/>
    <lineage>
        <taxon>Eukaryota</taxon>
        <taxon>Metazoa</taxon>
        <taxon>Chordata</taxon>
        <taxon>Craniata</taxon>
        <taxon>Vertebrata</taxon>
        <taxon>Euteleostomi</taxon>
        <taxon>Amphibia</taxon>
        <taxon>Batrachia</taxon>
        <taxon>Anura</taxon>
        <taxon>Pelobatoidea</taxon>
        <taxon>Megophryidae</taxon>
        <taxon>Leptobrachium</taxon>
    </lineage>
</organism>
<dbReference type="SUPFAM" id="SSF52540">
    <property type="entry name" value="P-loop containing nucleoside triphosphate hydrolases"/>
    <property type="match status" value="1"/>
</dbReference>
<dbReference type="Pfam" id="PF00685">
    <property type="entry name" value="Sulfotransfer_1"/>
    <property type="match status" value="1"/>
</dbReference>
<dbReference type="Proteomes" id="UP000694569">
    <property type="component" value="Unplaced"/>
</dbReference>
<dbReference type="GO" id="GO:0005737">
    <property type="term" value="C:cytoplasm"/>
    <property type="evidence" value="ECO:0007669"/>
    <property type="project" value="UniProtKB-SubCell"/>
</dbReference>
<evidence type="ECO:0000256" key="3">
    <source>
        <dbReference type="ARBA" id="ARBA00022490"/>
    </source>
</evidence>
<keyword evidence="4 5" id="KW-0808">Transferase</keyword>
<dbReference type="InterPro" id="IPR000863">
    <property type="entry name" value="Sulfotransferase_dom"/>
</dbReference>
<dbReference type="FunFam" id="3.40.50.300:FF:000433">
    <property type="entry name" value="Estrogen sulfotransferase"/>
    <property type="match status" value="1"/>
</dbReference>
<proteinExistence type="inferred from homology"/>
<evidence type="ECO:0000256" key="1">
    <source>
        <dbReference type="ARBA" id="ARBA00004496"/>
    </source>
</evidence>
<dbReference type="PANTHER" id="PTHR11783">
    <property type="entry name" value="SULFOTRANSFERASE SULT"/>
    <property type="match status" value="1"/>
</dbReference>
<dbReference type="InterPro" id="IPR027417">
    <property type="entry name" value="P-loop_NTPase"/>
</dbReference>
<comment type="subcellular location">
    <subcellularLocation>
        <location evidence="1">Cytoplasm</location>
    </subcellularLocation>
</comment>
<keyword evidence="3" id="KW-0963">Cytoplasm</keyword>
<reference evidence="7" key="1">
    <citation type="submission" date="2025-08" db="UniProtKB">
        <authorList>
            <consortium name="Ensembl"/>
        </authorList>
    </citation>
    <scope>IDENTIFICATION</scope>
</reference>
<evidence type="ECO:0000256" key="4">
    <source>
        <dbReference type="ARBA" id="ARBA00022679"/>
    </source>
</evidence>